<keyword evidence="9" id="KW-1185">Reference proteome</keyword>
<dbReference type="GO" id="GO:0051997">
    <property type="term" value="F:2-oxo-4-hydroxy-4-carboxy-5-ureidoimidazoline decarboxylase activity"/>
    <property type="evidence" value="ECO:0007669"/>
    <property type="project" value="UniProtKB-EC"/>
</dbReference>
<evidence type="ECO:0000259" key="7">
    <source>
        <dbReference type="Pfam" id="PF09349"/>
    </source>
</evidence>
<dbReference type="EC" id="4.1.1.97" evidence="3"/>
<comment type="catalytic activity">
    <reaction evidence="1">
        <text>5-hydroxy-2-oxo-4-ureido-2,5-dihydro-1H-imidazole-5-carboxylate + H(+) = (S)-allantoin + CO2</text>
        <dbReference type="Rhea" id="RHEA:26301"/>
        <dbReference type="ChEBI" id="CHEBI:15378"/>
        <dbReference type="ChEBI" id="CHEBI:15678"/>
        <dbReference type="ChEBI" id="CHEBI:16526"/>
        <dbReference type="ChEBI" id="CHEBI:58639"/>
        <dbReference type="EC" id="4.1.1.97"/>
    </reaction>
</comment>
<dbReference type="GO" id="GO:0006144">
    <property type="term" value="P:purine nucleobase metabolic process"/>
    <property type="evidence" value="ECO:0007669"/>
    <property type="project" value="UniProtKB-KW"/>
</dbReference>
<dbReference type="InterPro" id="IPR036778">
    <property type="entry name" value="OHCU_decarboxylase_sf"/>
</dbReference>
<dbReference type="InterPro" id="IPR018020">
    <property type="entry name" value="OHCU_decarboxylase"/>
</dbReference>
<name>A0A2Z2HAG9_9GAMM</name>
<evidence type="ECO:0000256" key="5">
    <source>
        <dbReference type="ARBA" id="ARBA00022793"/>
    </source>
</evidence>
<evidence type="ECO:0000256" key="2">
    <source>
        <dbReference type="ARBA" id="ARBA00004754"/>
    </source>
</evidence>
<dbReference type="PANTHER" id="PTHR43466">
    <property type="entry name" value="2-OXO-4-HYDROXY-4-CARBOXY-5-UREIDOIMIDAZOLINE DECARBOXYLASE-RELATED"/>
    <property type="match status" value="1"/>
</dbReference>
<feature type="domain" description="Oxo-4-hydroxy-4-carboxy-5-ureidoimidazoline decarboxylase" evidence="7">
    <location>
        <begin position="43"/>
        <end position="195"/>
    </location>
</feature>
<dbReference type="PANTHER" id="PTHR43466:SF1">
    <property type="entry name" value="2-OXO-4-HYDROXY-4-CARBOXY-5-UREIDOIMIDAZOLINE DECARBOXYLASE-RELATED"/>
    <property type="match status" value="1"/>
</dbReference>
<accession>A0A2Z2HAG9</accession>
<dbReference type="Proteomes" id="UP000250025">
    <property type="component" value="Chromosome"/>
</dbReference>
<comment type="pathway">
    <text evidence="2">Purine metabolism; urate degradation; (S)-allantoin from urate: step 3/3.</text>
</comment>
<dbReference type="SUPFAM" id="SSF158694">
    <property type="entry name" value="UraD-Like"/>
    <property type="match status" value="1"/>
</dbReference>
<evidence type="ECO:0000313" key="8">
    <source>
        <dbReference type="EMBL" id="ARS54519.1"/>
    </source>
</evidence>
<evidence type="ECO:0000313" key="9">
    <source>
        <dbReference type="Proteomes" id="UP000250025"/>
    </source>
</evidence>
<sequence length="201" mass="22501">MGAQGCHCHYRVVERTQLSIFPSLPGFTVKGKPNMSVTLETLNHMPEAQFVSQLEGLYEHSPWIVRDIAAQRPFASPDALIDTAQAHVHRADARAQLDLICAHPELGDRQLARLTPASQAEQRGAGLAEDQERLERLRALNEAYRRRHGFPFVIAVAGLTPETILAMIEKRLPRDSDTEITESLMQIGHIARHRLTAMLET</sequence>
<evidence type="ECO:0000256" key="4">
    <source>
        <dbReference type="ARBA" id="ARBA00022631"/>
    </source>
</evidence>
<dbReference type="GO" id="GO:0000255">
    <property type="term" value="P:allantoin metabolic process"/>
    <property type="evidence" value="ECO:0007669"/>
    <property type="project" value="InterPro"/>
</dbReference>
<evidence type="ECO:0000256" key="1">
    <source>
        <dbReference type="ARBA" id="ARBA00001163"/>
    </source>
</evidence>
<gene>
    <name evidence="8" type="ORF">B9G99_09300</name>
</gene>
<proteinExistence type="predicted"/>
<dbReference type="AlphaFoldDB" id="A0A2Z2HAG9"/>
<dbReference type="UniPathway" id="UPA00394">
    <property type="reaction ID" value="UER00652"/>
</dbReference>
<dbReference type="EMBL" id="CP021323">
    <property type="protein sequence ID" value="ARS54519.1"/>
    <property type="molecule type" value="Genomic_DNA"/>
</dbReference>
<reference evidence="8 9" key="1">
    <citation type="journal article" date="2017" name="Int. J. Syst. Evol. Microbiol.">
        <title>Kushneria konosiri sp. nov., isolated from the Korean salt-fermented seafood Daemi-jeot.</title>
        <authorList>
            <person name="Yun J.H."/>
            <person name="Park S.K."/>
            <person name="Lee J.Y."/>
            <person name="Jung M.J."/>
            <person name="Bae J.W."/>
        </authorList>
    </citation>
    <scope>NUCLEOTIDE SEQUENCE [LARGE SCALE GENOMIC DNA]</scope>
    <source>
        <strain evidence="8 9">X49</strain>
    </source>
</reference>
<dbReference type="NCBIfam" id="TIGR03164">
    <property type="entry name" value="UHCUDC"/>
    <property type="match status" value="1"/>
</dbReference>
<dbReference type="Pfam" id="PF09349">
    <property type="entry name" value="OHCU_decarbox"/>
    <property type="match status" value="1"/>
</dbReference>
<keyword evidence="4" id="KW-0659">Purine metabolism</keyword>
<protein>
    <recommendedName>
        <fullName evidence="3">2-oxo-4-hydroxy-4-carboxy-5-ureidoimidazoline decarboxylase</fullName>
        <ecNumber evidence="3">4.1.1.97</ecNumber>
    </recommendedName>
</protein>
<organism evidence="8 9">
    <name type="scientific">Kushneria konosiri</name>
    <dbReference type="NCBI Taxonomy" id="698828"/>
    <lineage>
        <taxon>Bacteria</taxon>
        <taxon>Pseudomonadati</taxon>
        <taxon>Pseudomonadota</taxon>
        <taxon>Gammaproteobacteria</taxon>
        <taxon>Oceanospirillales</taxon>
        <taxon>Halomonadaceae</taxon>
        <taxon>Kushneria</taxon>
    </lineage>
</organism>
<dbReference type="Gene3D" id="1.10.3330.10">
    <property type="entry name" value="Oxo-4-hydroxy-4-carboxy-5-ureidoimidazoline decarboxylase"/>
    <property type="match status" value="1"/>
</dbReference>
<keyword evidence="6" id="KW-0456">Lyase</keyword>
<dbReference type="InterPro" id="IPR017580">
    <property type="entry name" value="OHCU_decarboxylase-1"/>
</dbReference>
<evidence type="ECO:0000256" key="6">
    <source>
        <dbReference type="ARBA" id="ARBA00023239"/>
    </source>
</evidence>
<dbReference type="KEGG" id="kus:B9G99_09300"/>
<evidence type="ECO:0000256" key="3">
    <source>
        <dbReference type="ARBA" id="ARBA00012257"/>
    </source>
</evidence>
<keyword evidence="5" id="KW-0210">Decarboxylase</keyword>
<dbReference type="GO" id="GO:0019628">
    <property type="term" value="P:urate catabolic process"/>
    <property type="evidence" value="ECO:0007669"/>
    <property type="project" value="UniProtKB-UniPathway"/>
</dbReference>